<reference evidence="10 11" key="1">
    <citation type="submission" date="2015-02" db="EMBL/GenBank/DDBJ databases">
        <title>Single-cell genomics of uncultivated deep-branching MTB reveals a conserved set of magnetosome genes.</title>
        <authorList>
            <person name="Kolinko S."/>
            <person name="Richter M."/>
            <person name="Glockner F.O."/>
            <person name="Brachmann A."/>
            <person name="Schuler D."/>
        </authorList>
    </citation>
    <scope>NUCLEOTIDE SEQUENCE [LARGE SCALE GENOMIC DNA]</scope>
    <source>
        <strain evidence="10">SKK-01</strain>
    </source>
</reference>
<dbReference type="SFLD" id="SFLDG01114">
    <property type="entry name" value="phosphomethylpyrimidine_syntha"/>
    <property type="match status" value="1"/>
</dbReference>
<keyword evidence="5" id="KW-0862">Zinc</keyword>
<evidence type="ECO:0000256" key="9">
    <source>
        <dbReference type="NCBIfam" id="TIGR00190"/>
    </source>
</evidence>
<keyword evidence="11" id="KW-1185">Reference proteome</keyword>
<evidence type="ECO:0000256" key="6">
    <source>
        <dbReference type="ARBA" id="ARBA00023004"/>
    </source>
</evidence>
<dbReference type="InterPro" id="IPR038521">
    <property type="entry name" value="ThiC/Bza_core_dom"/>
</dbReference>
<organism evidence="10 11">
    <name type="scientific">Candidatus Omnitrophus magneticus</name>
    <dbReference type="NCBI Taxonomy" id="1609969"/>
    <lineage>
        <taxon>Bacteria</taxon>
        <taxon>Pseudomonadati</taxon>
        <taxon>Candidatus Omnitrophota</taxon>
        <taxon>Candidatus Omnitrophus</taxon>
    </lineage>
</organism>
<dbReference type="GO" id="GO:0009228">
    <property type="term" value="P:thiamine biosynthetic process"/>
    <property type="evidence" value="ECO:0007669"/>
    <property type="project" value="UniProtKB-UniRule"/>
</dbReference>
<keyword evidence="7" id="KW-0411">Iron-sulfur</keyword>
<dbReference type="GO" id="GO:0046872">
    <property type="term" value="F:metal ion binding"/>
    <property type="evidence" value="ECO:0007669"/>
    <property type="project" value="UniProtKB-KW"/>
</dbReference>
<keyword evidence="8" id="KW-0456">Lyase</keyword>
<evidence type="ECO:0000256" key="2">
    <source>
        <dbReference type="ARBA" id="ARBA00022485"/>
    </source>
</evidence>
<dbReference type="Gene3D" id="3.20.20.540">
    <property type="entry name" value="Radical SAM ThiC family, central domain"/>
    <property type="match status" value="1"/>
</dbReference>
<dbReference type="SFLD" id="SFLDS00113">
    <property type="entry name" value="Radical_SAM_Phosphomethylpyrim"/>
    <property type="match status" value="1"/>
</dbReference>
<keyword evidence="3" id="KW-0949">S-adenosyl-L-methionine</keyword>
<evidence type="ECO:0000313" key="10">
    <source>
        <dbReference type="EMBL" id="KJJ84194.1"/>
    </source>
</evidence>
<proteinExistence type="predicted"/>
<dbReference type="NCBIfam" id="TIGR00190">
    <property type="entry name" value="thiC"/>
    <property type="match status" value="1"/>
</dbReference>
<dbReference type="Proteomes" id="UP000033428">
    <property type="component" value="Unassembled WGS sequence"/>
</dbReference>
<dbReference type="InterPro" id="IPR002817">
    <property type="entry name" value="ThiC/BzaA/B"/>
</dbReference>
<dbReference type="AlphaFoldDB" id="A0A0F0CQC2"/>
<sequence>MINIKKSLLALALKKEDIDFKKAVQLIQEGRIVVPSNNKRSIPKPCAIGEGLTTKVNANIGLSKTSSNISEELKKLDTAIDSGADTIMDLSTGPLSQKLRKKLVHNSAIPIGTVPIYDLACDIKNFNSLKEKDFIDVVLKQAEEGIDFFTIHAGITLELVRLASQGTRIIEIVSRGGALLAGWMYKNQKENPFFTHFDEILKITKKYNITLSLGDSLRPGSIHDATDRLQLGELIVLGGLQKKALDYGVQVMIEGPGHMPLDQIEANVKLEKLICHGAPFYVLGPLVTDAAPGYDHIVSAIGGALAGSAGADFLCYVTPAEHLCLPDIEDVRQGVIASKIAAHASDIVKKIPSALKRDYEISKARGKRDWETQFKLAIDQKLPRLRRSVSKPKGKDVCTMCSDYCSMKIIEDCFKSKKSAK</sequence>
<protein>
    <recommendedName>
        <fullName evidence="9">Phosphomethylpyrimidine synthase</fullName>
        <ecNumber evidence="9">4.1.99.17</ecNumber>
    </recommendedName>
</protein>
<evidence type="ECO:0000256" key="1">
    <source>
        <dbReference type="ARBA" id="ARBA00001966"/>
    </source>
</evidence>
<keyword evidence="4" id="KW-0479">Metal-binding</keyword>
<comment type="cofactor">
    <cofactor evidence="1">
        <name>[4Fe-4S] cluster</name>
        <dbReference type="ChEBI" id="CHEBI:49883"/>
    </cofactor>
</comment>
<dbReference type="PANTHER" id="PTHR30557:SF1">
    <property type="entry name" value="PHOSPHOMETHYLPYRIMIDINE SYNTHASE, CHLOROPLASTIC"/>
    <property type="match status" value="1"/>
</dbReference>
<evidence type="ECO:0000313" key="11">
    <source>
        <dbReference type="Proteomes" id="UP000033428"/>
    </source>
</evidence>
<keyword evidence="6" id="KW-0408">Iron</keyword>
<dbReference type="Pfam" id="PF01964">
    <property type="entry name" value="ThiC_Rad_SAM"/>
    <property type="match status" value="1"/>
</dbReference>
<keyword evidence="2" id="KW-0004">4Fe-4S</keyword>
<evidence type="ECO:0000256" key="3">
    <source>
        <dbReference type="ARBA" id="ARBA00022691"/>
    </source>
</evidence>
<dbReference type="PANTHER" id="PTHR30557">
    <property type="entry name" value="THIAMINE BIOSYNTHESIS PROTEIN THIC"/>
    <property type="match status" value="1"/>
</dbReference>
<dbReference type="NCBIfam" id="NF009895">
    <property type="entry name" value="PRK13352.1"/>
    <property type="match status" value="1"/>
</dbReference>
<dbReference type="GO" id="GO:0051539">
    <property type="term" value="F:4 iron, 4 sulfur cluster binding"/>
    <property type="evidence" value="ECO:0007669"/>
    <property type="project" value="UniProtKB-KW"/>
</dbReference>
<gene>
    <name evidence="10" type="ORF">OMAG_001936</name>
</gene>
<accession>A0A0F0CQC2</accession>
<name>A0A0F0CQC2_9BACT</name>
<dbReference type="FunFam" id="3.20.20.540:FF:000001">
    <property type="entry name" value="Phosphomethylpyrimidine synthase"/>
    <property type="match status" value="1"/>
</dbReference>
<dbReference type="EMBL" id="JYNY01000389">
    <property type="protein sequence ID" value="KJJ84194.1"/>
    <property type="molecule type" value="Genomic_DNA"/>
</dbReference>
<dbReference type="PATRIC" id="fig|1609969.3.peg.2069"/>
<comment type="caution">
    <text evidence="10">The sequence shown here is derived from an EMBL/GenBank/DDBJ whole genome shotgun (WGS) entry which is preliminary data.</text>
</comment>
<evidence type="ECO:0000256" key="8">
    <source>
        <dbReference type="ARBA" id="ARBA00023239"/>
    </source>
</evidence>
<evidence type="ECO:0000256" key="5">
    <source>
        <dbReference type="ARBA" id="ARBA00022833"/>
    </source>
</evidence>
<dbReference type="GO" id="GO:0070284">
    <property type="term" value="F:phosphomethylpyrimidine synthase activity"/>
    <property type="evidence" value="ECO:0007669"/>
    <property type="project" value="UniProtKB-EC"/>
</dbReference>
<dbReference type="GO" id="GO:0005829">
    <property type="term" value="C:cytosol"/>
    <property type="evidence" value="ECO:0007669"/>
    <property type="project" value="TreeGrafter"/>
</dbReference>
<evidence type="ECO:0000256" key="4">
    <source>
        <dbReference type="ARBA" id="ARBA00022723"/>
    </source>
</evidence>
<dbReference type="SFLD" id="SFLDF00407">
    <property type="entry name" value="phosphomethylpyrimidine_syntha"/>
    <property type="match status" value="1"/>
</dbReference>
<evidence type="ECO:0000256" key="7">
    <source>
        <dbReference type="ARBA" id="ARBA00023014"/>
    </source>
</evidence>
<dbReference type="EC" id="4.1.99.17" evidence="9"/>
<dbReference type="Gene3D" id="6.10.250.620">
    <property type="match status" value="1"/>
</dbReference>